<evidence type="ECO:0000256" key="2">
    <source>
        <dbReference type="PIRNR" id="PIRNR001365"/>
    </source>
</evidence>
<feature type="active site" description="Schiff-base intermediate with substrate" evidence="3">
    <location>
        <position position="165"/>
    </location>
</feature>
<dbReference type="GO" id="GO:0008840">
    <property type="term" value="F:4-hydroxy-tetrahydrodipicolinate synthase activity"/>
    <property type="evidence" value="ECO:0007669"/>
    <property type="project" value="UniProtKB-EC"/>
</dbReference>
<evidence type="ECO:0000256" key="3">
    <source>
        <dbReference type="PIRSR" id="PIRSR001365-1"/>
    </source>
</evidence>
<dbReference type="InterPro" id="IPR002220">
    <property type="entry name" value="DapA-like"/>
</dbReference>
<dbReference type="SUPFAM" id="SSF51569">
    <property type="entry name" value="Aldolase"/>
    <property type="match status" value="1"/>
</dbReference>
<evidence type="ECO:0000256" key="1">
    <source>
        <dbReference type="ARBA" id="ARBA00023239"/>
    </source>
</evidence>
<accession>A0A9Y2ILE0</accession>
<evidence type="ECO:0000256" key="4">
    <source>
        <dbReference type="PIRSR" id="PIRSR001365-2"/>
    </source>
</evidence>
<dbReference type="EMBL" id="CP127294">
    <property type="protein sequence ID" value="WIX81141.1"/>
    <property type="molecule type" value="Genomic_DNA"/>
</dbReference>
<dbReference type="CDD" id="cd00408">
    <property type="entry name" value="DHDPS-like"/>
    <property type="match status" value="1"/>
</dbReference>
<dbReference type="GO" id="GO:0047448">
    <property type="term" value="F:5-dehydro-4-deoxyglucarate dehydratase activity"/>
    <property type="evidence" value="ECO:0007669"/>
    <property type="project" value="UniProtKB-EC"/>
</dbReference>
<dbReference type="Proteomes" id="UP001236014">
    <property type="component" value="Chromosome"/>
</dbReference>
<dbReference type="SMART" id="SM01130">
    <property type="entry name" value="DHDPS"/>
    <property type="match status" value="1"/>
</dbReference>
<proteinExistence type="inferred from homology"/>
<organism evidence="5 6">
    <name type="scientific">Amycolatopsis carbonis</name>
    <dbReference type="NCBI Taxonomy" id="715471"/>
    <lineage>
        <taxon>Bacteria</taxon>
        <taxon>Bacillati</taxon>
        <taxon>Actinomycetota</taxon>
        <taxon>Actinomycetes</taxon>
        <taxon>Pseudonocardiales</taxon>
        <taxon>Pseudonocardiaceae</taxon>
        <taxon>Amycolatopsis</taxon>
    </lineage>
</organism>
<gene>
    <name evidence="5" type="ORF">QRX50_10440</name>
</gene>
<dbReference type="EC" id="4.3.3.7" evidence="5"/>
<dbReference type="EC" id="4.1.3.3" evidence="5"/>
<protein>
    <submittedName>
        <fullName evidence="5">Dihydrodipicolinate synthase family protein</fullName>
        <ecNumber evidence="5">4.1.3.3</ecNumber>
        <ecNumber evidence="5">4.2.1.41</ecNumber>
        <ecNumber evidence="5">4.3.3.7</ecNumber>
    </submittedName>
</protein>
<dbReference type="AlphaFoldDB" id="A0A9Y2ILE0"/>
<evidence type="ECO:0000313" key="5">
    <source>
        <dbReference type="EMBL" id="WIX81141.1"/>
    </source>
</evidence>
<dbReference type="EC" id="4.2.1.41" evidence="5"/>
<dbReference type="PANTHER" id="PTHR12128">
    <property type="entry name" value="DIHYDRODIPICOLINATE SYNTHASE"/>
    <property type="match status" value="1"/>
</dbReference>
<feature type="binding site" evidence="4">
    <location>
        <position position="53"/>
    </location>
    <ligand>
        <name>pyruvate</name>
        <dbReference type="ChEBI" id="CHEBI:15361"/>
    </ligand>
</feature>
<keyword evidence="6" id="KW-1185">Reference proteome</keyword>
<dbReference type="InterPro" id="IPR013785">
    <property type="entry name" value="Aldolase_TIM"/>
</dbReference>
<dbReference type="RefSeq" id="WP_285971751.1">
    <property type="nucleotide sequence ID" value="NZ_CP127294.1"/>
</dbReference>
<dbReference type="PANTHER" id="PTHR12128:SF19">
    <property type="entry name" value="5-DEHYDRO-4-DEOXYGLUCARATE DEHYDRATASE 2-RELATED"/>
    <property type="match status" value="1"/>
</dbReference>
<dbReference type="KEGG" id="acab:QRX50_10440"/>
<dbReference type="PIRSF" id="PIRSF001365">
    <property type="entry name" value="DHDPS"/>
    <property type="match status" value="1"/>
</dbReference>
<reference evidence="5 6" key="1">
    <citation type="submission" date="2023-06" db="EMBL/GenBank/DDBJ databases">
        <authorList>
            <person name="Oyuntsetseg B."/>
            <person name="Kim S.B."/>
        </authorList>
    </citation>
    <scope>NUCLEOTIDE SEQUENCE [LARGE SCALE GENOMIC DNA]</scope>
    <source>
        <strain evidence="5 6">2-15</strain>
    </source>
</reference>
<evidence type="ECO:0000313" key="6">
    <source>
        <dbReference type="Proteomes" id="UP001236014"/>
    </source>
</evidence>
<comment type="similarity">
    <text evidence="2">Belongs to the DapA family.</text>
</comment>
<dbReference type="Gene3D" id="3.20.20.70">
    <property type="entry name" value="Aldolase class I"/>
    <property type="match status" value="1"/>
</dbReference>
<dbReference type="Pfam" id="PF00701">
    <property type="entry name" value="DHDPS"/>
    <property type="match status" value="1"/>
</dbReference>
<feature type="active site" description="Proton donor/acceptor" evidence="3">
    <location>
        <position position="140"/>
    </location>
</feature>
<dbReference type="GO" id="GO:0008747">
    <property type="term" value="F:N-acetylneuraminate lyase activity"/>
    <property type="evidence" value="ECO:0007669"/>
    <property type="project" value="UniProtKB-EC"/>
</dbReference>
<keyword evidence="1 2" id="KW-0456">Lyase</keyword>
<name>A0A9Y2ILE0_9PSEU</name>
<sequence>MAFEVQKRRLAGVVAIPVTPFNGSGGVEAETYGRLVERLVTGGVEVVTPNGNTGEFYTLDEHETRLCLEVTVKAAREASVLAGVGHDVRTAVKAARHARDTGADLVMIHQPVHPYVSREGWVEYHRAIASAVPEVGVVLYVRNPEIGGEELARLADAAPNVIGVKYAVSDPVRFAAVSRDAGLERFVWIAGLAELSAPGYFAVGAQGFTSGLVNVAPRISLDLFARLRERDFAGAMRLWELIRPFEQMRAAERNANNVSVVKDALSQLDLCRPDVRPPSRLLTAPEHERIFGLLSTWGLL</sequence>